<dbReference type="HOGENOM" id="CLU_2052542_0_0_1"/>
<sequence>MDKVIWEKNFAPRRLKRASVYNFMNAATVLFAGIIDTVTNSKKNPDARTEMKNNIEHKNSCFSNSVVDTSKDTSKSATVLPHFFLFGRRSTGALDVRAALYNNVRKQDEEFQRFKSSFEL</sequence>
<evidence type="ECO:0000313" key="2">
    <source>
        <dbReference type="EnsemblMetazoa" id="SMAR015296-PA"/>
    </source>
</evidence>
<dbReference type="Proteomes" id="UP000014500">
    <property type="component" value="Unassembled WGS sequence"/>
</dbReference>
<dbReference type="AlphaFoldDB" id="T1JN67"/>
<keyword evidence="1" id="KW-0472">Membrane</keyword>
<keyword evidence="1" id="KW-1133">Transmembrane helix</keyword>
<evidence type="ECO:0000256" key="1">
    <source>
        <dbReference type="SAM" id="Phobius"/>
    </source>
</evidence>
<reference evidence="2" key="2">
    <citation type="submission" date="2015-02" db="UniProtKB">
        <authorList>
            <consortium name="EnsemblMetazoa"/>
        </authorList>
    </citation>
    <scope>IDENTIFICATION</scope>
</reference>
<keyword evidence="1" id="KW-0812">Transmembrane</keyword>
<accession>T1JN67</accession>
<keyword evidence="3" id="KW-1185">Reference proteome</keyword>
<dbReference type="EnsemblMetazoa" id="SMAR015296-RA">
    <property type="protein sequence ID" value="SMAR015296-PA"/>
    <property type="gene ID" value="SMAR015296"/>
</dbReference>
<protein>
    <submittedName>
        <fullName evidence="2">Uncharacterized protein</fullName>
    </submittedName>
</protein>
<organism evidence="2 3">
    <name type="scientific">Strigamia maritima</name>
    <name type="common">European centipede</name>
    <name type="synonym">Geophilus maritimus</name>
    <dbReference type="NCBI Taxonomy" id="126957"/>
    <lineage>
        <taxon>Eukaryota</taxon>
        <taxon>Metazoa</taxon>
        <taxon>Ecdysozoa</taxon>
        <taxon>Arthropoda</taxon>
        <taxon>Myriapoda</taxon>
        <taxon>Chilopoda</taxon>
        <taxon>Pleurostigmophora</taxon>
        <taxon>Geophilomorpha</taxon>
        <taxon>Linotaeniidae</taxon>
        <taxon>Strigamia</taxon>
    </lineage>
</organism>
<name>T1JN67_STRMM</name>
<evidence type="ECO:0000313" key="3">
    <source>
        <dbReference type="Proteomes" id="UP000014500"/>
    </source>
</evidence>
<dbReference type="EMBL" id="JH431868">
    <property type="status" value="NOT_ANNOTATED_CDS"/>
    <property type="molecule type" value="Genomic_DNA"/>
</dbReference>
<reference evidence="3" key="1">
    <citation type="submission" date="2011-05" db="EMBL/GenBank/DDBJ databases">
        <authorList>
            <person name="Richards S.R."/>
            <person name="Qu J."/>
            <person name="Jiang H."/>
            <person name="Jhangiani S.N."/>
            <person name="Agravi P."/>
            <person name="Goodspeed R."/>
            <person name="Gross S."/>
            <person name="Mandapat C."/>
            <person name="Jackson L."/>
            <person name="Mathew T."/>
            <person name="Pu L."/>
            <person name="Thornton R."/>
            <person name="Saada N."/>
            <person name="Wilczek-Boney K.B."/>
            <person name="Lee S."/>
            <person name="Kovar C."/>
            <person name="Wu Y."/>
            <person name="Scherer S.E."/>
            <person name="Worley K.C."/>
            <person name="Muzny D.M."/>
            <person name="Gibbs R."/>
        </authorList>
    </citation>
    <scope>NUCLEOTIDE SEQUENCE</scope>
    <source>
        <strain evidence="3">Brora</strain>
    </source>
</reference>
<feature type="transmembrane region" description="Helical" evidence="1">
    <location>
        <begin position="20"/>
        <end position="38"/>
    </location>
</feature>
<proteinExistence type="predicted"/>